<evidence type="ECO:0000313" key="1">
    <source>
        <dbReference type="EMBL" id="DAF55282.1"/>
    </source>
</evidence>
<protein>
    <submittedName>
        <fullName evidence="1">Uncharacterized protein</fullName>
    </submittedName>
</protein>
<sequence>MKDYDLIEEMNREVYKVSNSRKTLKKVKKYLRANRYNVHWDSETDFLEVCPEDKSFESDWTYTVSIGYTLGTYVISSTNYRSILIDCCGVVMLDMIHIANVAMEMVKINATIENERWAE</sequence>
<dbReference type="EMBL" id="BK032687">
    <property type="protein sequence ID" value="DAF55282.1"/>
    <property type="molecule type" value="Genomic_DNA"/>
</dbReference>
<proteinExistence type="predicted"/>
<accession>A0A8S5SXK9</accession>
<organism evidence="1">
    <name type="scientific">Siphoviridae sp. ctZHD14</name>
    <dbReference type="NCBI Taxonomy" id="2827891"/>
    <lineage>
        <taxon>Viruses</taxon>
        <taxon>Duplodnaviria</taxon>
        <taxon>Heunggongvirae</taxon>
        <taxon>Uroviricota</taxon>
        <taxon>Caudoviricetes</taxon>
    </lineage>
</organism>
<name>A0A8S5SXK9_9CAUD</name>
<reference evidence="1" key="1">
    <citation type="journal article" date="2021" name="Proc. Natl. Acad. Sci. U.S.A.">
        <title>A Catalog of Tens of Thousands of Viruses from Human Metagenomes Reveals Hidden Associations with Chronic Diseases.</title>
        <authorList>
            <person name="Tisza M.J."/>
            <person name="Buck C.B."/>
        </authorList>
    </citation>
    <scope>NUCLEOTIDE SEQUENCE</scope>
    <source>
        <strain evidence="1">CtZHD14</strain>
    </source>
</reference>